<feature type="transmembrane region" description="Helical" evidence="8">
    <location>
        <begin position="480"/>
        <end position="502"/>
    </location>
</feature>
<evidence type="ECO:0000256" key="8">
    <source>
        <dbReference type="SAM" id="Phobius"/>
    </source>
</evidence>
<feature type="transmembrane region" description="Helical" evidence="8">
    <location>
        <begin position="59"/>
        <end position="78"/>
    </location>
</feature>
<evidence type="ECO:0000313" key="10">
    <source>
        <dbReference type="EMBL" id="SDG07528.1"/>
    </source>
</evidence>
<dbReference type="RefSeq" id="WP_245690676.1">
    <property type="nucleotide sequence ID" value="NZ_FNCN01000001.1"/>
</dbReference>
<feature type="transmembrane region" description="Helical" evidence="8">
    <location>
        <begin position="405"/>
        <end position="429"/>
    </location>
</feature>
<keyword evidence="11" id="KW-1185">Reference proteome</keyword>
<dbReference type="InterPro" id="IPR011701">
    <property type="entry name" value="MFS"/>
</dbReference>
<evidence type="ECO:0000256" key="4">
    <source>
        <dbReference type="ARBA" id="ARBA00022475"/>
    </source>
</evidence>
<feature type="transmembrane region" description="Helical" evidence="8">
    <location>
        <begin position="25"/>
        <end position="47"/>
    </location>
</feature>
<evidence type="ECO:0000256" key="1">
    <source>
        <dbReference type="ARBA" id="ARBA00004651"/>
    </source>
</evidence>
<feature type="transmembrane region" description="Helical" evidence="8">
    <location>
        <begin position="344"/>
        <end position="363"/>
    </location>
</feature>
<feature type="transmembrane region" description="Helical" evidence="8">
    <location>
        <begin position="240"/>
        <end position="259"/>
    </location>
</feature>
<evidence type="ECO:0000313" key="11">
    <source>
        <dbReference type="Proteomes" id="UP000198923"/>
    </source>
</evidence>
<dbReference type="Gene3D" id="1.20.1720.10">
    <property type="entry name" value="Multidrug resistance protein D"/>
    <property type="match status" value="1"/>
</dbReference>
<evidence type="ECO:0000256" key="5">
    <source>
        <dbReference type="ARBA" id="ARBA00022692"/>
    </source>
</evidence>
<dbReference type="Proteomes" id="UP000198923">
    <property type="component" value="Unassembled WGS sequence"/>
</dbReference>
<evidence type="ECO:0000256" key="7">
    <source>
        <dbReference type="ARBA" id="ARBA00023136"/>
    </source>
</evidence>
<organism evidence="10 11">
    <name type="scientific">Sinosporangium album</name>
    <dbReference type="NCBI Taxonomy" id="504805"/>
    <lineage>
        <taxon>Bacteria</taxon>
        <taxon>Bacillati</taxon>
        <taxon>Actinomycetota</taxon>
        <taxon>Actinomycetes</taxon>
        <taxon>Streptosporangiales</taxon>
        <taxon>Streptosporangiaceae</taxon>
        <taxon>Sinosporangium</taxon>
    </lineage>
</organism>
<protein>
    <submittedName>
        <fullName evidence="10">Drug resistance transporter, EmrB/QacA subfamily</fullName>
    </submittedName>
</protein>
<comment type="subcellular location">
    <subcellularLocation>
        <location evidence="1">Cell membrane</location>
        <topology evidence="1">Multi-pass membrane protein</topology>
    </subcellularLocation>
</comment>
<name>A0A1G7R9S7_9ACTN</name>
<proteinExistence type="inferred from homology"/>
<dbReference type="SUPFAM" id="SSF103473">
    <property type="entry name" value="MFS general substrate transporter"/>
    <property type="match status" value="1"/>
</dbReference>
<dbReference type="GO" id="GO:0005886">
    <property type="term" value="C:plasma membrane"/>
    <property type="evidence" value="ECO:0007669"/>
    <property type="project" value="UniProtKB-SubCell"/>
</dbReference>
<feature type="transmembrane region" description="Helical" evidence="8">
    <location>
        <begin position="90"/>
        <end position="109"/>
    </location>
</feature>
<evidence type="ECO:0000256" key="6">
    <source>
        <dbReference type="ARBA" id="ARBA00022989"/>
    </source>
</evidence>
<evidence type="ECO:0000256" key="2">
    <source>
        <dbReference type="ARBA" id="ARBA00007520"/>
    </source>
</evidence>
<dbReference type="CDD" id="cd17502">
    <property type="entry name" value="MFS_Azr1_MDR_like"/>
    <property type="match status" value="1"/>
</dbReference>
<feature type="transmembrane region" description="Helical" evidence="8">
    <location>
        <begin position="115"/>
        <end position="136"/>
    </location>
</feature>
<comment type="similarity">
    <text evidence="2">Belongs to the major facilitator superfamily. TCR/Tet family.</text>
</comment>
<keyword evidence="5 8" id="KW-0812">Transmembrane</keyword>
<keyword evidence="7 8" id="KW-0472">Membrane</keyword>
<dbReference type="AlphaFoldDB" id="A0A1G7R9S7"/>
<sequence length="513" mass="54063">MLAGPQVKVETETRPQFTPKQVRRILAALMLGMLTSMVSTSVVATALPTIVGTLGGQEHLAWVASAALLTMTASMPVWGKLSDLYGRKRMFQVAILLFTTASLAAGFAQDMGQLVVARAVQGIGVGGLQVLPQVVLGDVVEPRERGRYSGYIGAVFGVSTVAGPLIGGFVVDHLSWHWCFWVSVPLALVAFGVIQYVLRLPPARRQAKIDWWGAAFITGAATSVMMLLSLGGSAFPWHSWWTYGLAALTVAMLVGAVLVERRASEPILPPRLFRNRTFVLASAASLLVGMALFGSLMFLPQFLQIVHGMSPTQSGLMTLPLVGGMFGASLTTGRLVTRTGRWKVFPLFGMLTVAIGLFLLSTMQVHTPLVVVGGCMAVLGVGLGASMQTLVLAAQNAARREDMAVSTTGVAFFRALGGSIGVAAFGAILSSRLAVELASLSKAAHLPLGEGEGISLGSPEAIRLLPPPVIEVVLESFTRAVHTAFLVGVPVVVLGAFAVMALKELPLRSAKAK</sequence>
<dbReference type="Gene3D" id="1.20.1250.20">
    <property type="entry name" value="MFS general substrate transporter like domains"/>
    <property type="match status" value="1"/>
</dbReference>
<dbReference type="GO" id="GO:0022857">
    <property type="term" value="F:transmembrane transporter activity"/>
    <property type="evidence" value="ECO:0007669"/>
    <property type="project" value="InterPro"/>
</dbReference>
<dbReference type="InterPro" id="IPR036259">
    <property type="entry name" value="MFS_trans_sf"/>
</dbReference>
<feature type="domain" description="Major facilitator superfamily (MFS) profile" evidence="9">
    <location>
        <begin position="25"/>
        <end position="507"/>
    </location>
</feature>
<feature type="transmembrane region" description="Helical" evidence="8">
    <location>
        <begin position="279"/>
        <end position="299"/>
    </location>
</feature>
<dbReference type="PANTHER" id="PTHR23501:SF197">
    <property type="entry name" value="COMD"/>
    <property type="match status" value="1"/>
</dbReference>
<evidence type="ECO:0000259" key="9">
    <source>
        <dbReference type="PROSITE" id="PS50850"/>
    </source>
</evidence>
<dbReference type="FunFam" id="1.20.1720.10:FF:000004">
    <property type="entry name" value="EmrB/QacA family drug resistance transporter"/>
    <property type="match status" value="1"/>
</dbReference>
<feature type="transmembrane region" description="Helical" evidence="8">
    <location>
        <begin position="148"/>
        <end position="169"/>
    </location>
</feature>
<dbReference type="STRING" id="504805.SAMN05421505_101319"/>
<keyword evidence="4" id="KW-1003">Cell membrane</keyword>
<feature type="transmembrane region" description="Helical" evidence="8">
    <location>
        <begin position="369"/>
        <end position="393"/>
    </location>
</feature>
<dbReference type="InterPro" id="IPR020846">
    <property type="entry name" value="MFS_dom"/>
</dbReference>
<keyword evidence="6 8" id="KW-1133">Transmembrane helix</keyword>
<dbReference type="PRINTS" id="PR01035">
    <property type="entry name" value="TCRTETA"/>
</dbReference>
<accession>A0A1G7R9S7</accession>
<gene>
    <name evidence="10" type="ORF">SAMN05421505_101319</name>
</gene>
<feature type="transmembrane region" description="Helical" evidence="8">
    <location>
        <begin position="209"/>
        <end position="228"/>
    </location>
</feature>
<dbReference type="PROSITE" id="PS50850">
    <property type="entry name" value="MFS"/>
    <property type="match status" value="1"/>
</dbReference>
<keyword evidence="3" id="KW-0813">Transport</keyword>
<dbReference type="PANTHER" id="PTHR23501">
    <property type="entry name" value="MAJOR FACILITATOR SUPERFAMILY"/>
    <property type="match status" value="1"/>
</dbReference>
<feature type="transmembrane region" description="Helical" evidence="8">
    <location>
        <begin position="175"/>
        <end position="197"/>
    </location>
</feature>
<evidence type="ECO:0000256" key="3">
    <source>
        <dbReference type="ARBA" id="ARBA00022448"/>
    </source>
</evidence>
<dbReference type="Pfam" id="PF07690">
    <property type="entry name" value="MFS_1"/>
    <property type="match status" value="1"/>
</dbReference>
<feature type="transmembrane region" description="Helical" evidence="8">
    <location>
        <begin position="319"/>
        <end position="337"/>
    </location>
</feature>
<dbReference type="EMBL" id="FNCN01000001">
    <property type="protein sequence ID" value="SDG07528.1"/>
    <property type="molecule type" value="Genomic_DNA"/>
</dbReference>
<reference evidence="10 11" key="1">
    <citation type="submission" date="2016-10" db="EMBL/GenBank/DDBJ databases">
        <authorList>
            <person name="de Groot N.N."/>
        </authorList>
    </citation>
    <scope>NUCLEOTIDE SEQUENCE [LARGE SCALE GENOMIC DNA]</scope>
    <source>
        <strain evidence="10 11">CPCC 201354</strain>
    </source>
</reference>
<dbReference type="InterPro" id="IPR001958">
    <property type="entry name" value="Tet-R_TetA/multi-R_MdtG-like"/>
</dbReference>